<protein>
    <submittedName>
        <fullName evidence="1">Uncharacterized protein</fullName>
    </submittedName>
</protein>
<dbReference type="AlphaFoldDB" id="A0AAD5EF79"/>
<sequence length="62" mass="7095">MVSRFRVKKLSPKHPLTIYKESQLPDIHDIGNLQRAVPLIETGVDKDEEDEVSTVCLTIFFP</sequence>
<comment type="caution">
    <text evidence="1">The sequence shown here is derived from an EMBL/GenBank/DDBJ whole genome shotgun (WGS) entry which is preliminary data.</text>
</comment>
<dbReference type="GeneID" id="75912192"/>
<keyword evidence="2" id="KW-1185">Reference proteome</keyword>
<reference evidence="1" key="1">
    <citation type="submission" date="2021-06" db="EMBL/GenBank/DDBJ databases">
        <authorList>
            <consortium name="DOE Joint Genome Institute"/>
            <person name="Mondo S.J."/>
            <person name="Amses K.R."/>
            <person name="Simmons D.R."/>
            <person name="Longcore J.E."/>
            <person name="Seto K."/>
            <person name="Alves G.H."/>
            <person name="Bonds A.E."/>
            <person name="Quandt C.A."/>
            <person name="Davis W.J."/>
            <person name="Chang Y."/>
            <person name="Letcher P.M."/>
            <person name="Powell M.J."/>
            <person name="Kuo A."/>
            <person name="Labutti K."/>
            <person name="Pangilinan J."/>
            <person name="Andreopoulos W."/>
            <person name="Tritt A."/>
            <person name="Riley R."/>
            <person name="Hundley H."/>
            <person name="Johnson J."/>
            <person name="Lipzen A."/>
            <person name="Barry K."/>
            <person name="Berbee M.L."/>
            <person name="Buchler N.E."/>
            <person name="Grigoriev I.V."/>
            <person name="Spatafora J.W."/>
            <person name="Stajich J.E."/>
            <person name="James T.Y."/>
        </authorList>
    </citation>
    <scope>NUCLEOTIDE SEQUENCE</scope>
    <source>
        <strain evidence="1">AG</strain>
    </source>
</reference>
<gene>
    <name evidence="1" type="ORF">K450DRAFT_228029</name>
</gene>
<proteinExistence type="predicted"/>
<dbReference type="EMBL" id="MU620901">
    <property type="protein sequence ID" value="KAI8582237.1"/>
    <property type="molecule type" value="Genomic_DNA"/>
</dbReference>
<reference evidence="1" key="2">
    <citation type="journal article" date="2022" name="Proc. Natl. Acad. Sci. U.S.A.">
        <title>Diploid-dominant life cycles characterize the early evolution of Fungi.</title>
        <authorList>
            <person name="Amses K.R."/>
            <person name="Simmons D.R."/>
            <person name="Longcore J.E."/>
            <person name="Mondo S.J."/>
            <person name="Seto K."/>
            <person name="Jeronimo G.H."/>
            <person name="Bonds A.E."/>
            <person name="Quandt C.A."/>
            <person name="Davis W.J."/>
            <person name="Chang Y."/>
            <person name="Federici B.A."/>
            <person name="Kuo A."/>
            <person name="LaButti K."/>
            <person name="Pangilinan J."/>
            <person name="Andreopoulos W."/>
            <person name="Tritt A."/>
            <person name="Riley R."/>
            <person name="Hundley H."/>
            <person name="Johnson J."/>
            <person name="Lipzen A."/>
            <person name="Barry K."/>
            <person name="Lang B.F."/>
            <person name="Cuomo C.A."/>
            <person name="Buchler N.E."/>
            <person name="Grigoriev I.V."/>
            <person name="Spatafora J.W."/>
            <person name="Stajich J.E."/>
            <person name="James T.Y."/>
        </authorList>
    </citation>
    <scope>NUCLEOTIDE SEQUENCE</scope>
    <source>
        <strain evidence="1">AG</strain>
    </source>
</reference>
<evidence type="ECO:0000313" key="1">
    <source>
        <dbReference type="EMBL" id="KAI8582237.1"/>
    </source>
</evidence>
<organism evidence="1 2">
    <name type="scientific">Umbelopsis ramanniana AG</name>
    <dbReference type="NCBI Taxonomy" id="1314678"/>
    <lineage>
        <taxon>Eukaryota</taxon>
        <taxon>Fungi</taxon>
        <taxon>Fungi incertae sedis</taxon>
        <taxon>Mucoromycota</taxon>
        <taxon>Mucoromycotina</taxon>
        <taxon>Umbelopsidomycetes</taxon>
        <taxon>Umbelopsidales</taxon>
        <taxon>Umbelopsidaceae</taxon>
        <taxon>Umbelopsis</taxon>
    </lineage>
</organism>
<accession>A0AAD5EF79</accession>
<evidence type="ECO:0000313" key="2">
    <source>
        <dbReference type="Proteomes" id="UP001206595"/>
    </source>
</evidence>
<dbReference type="RefSeq" id="XP_051447241.1">
    <property type="nucleotide sequence ID" value="XM_051586844.1"/>
</dbReference>
<name>A0AAD5EF79_UMBRA</name>
<dbReference type="Proteomes" id="UP001206595">
    <property type="component" value="Unassembled WGS sequence"/>
</dbReference>